<evidence type="ECO:0000256" key="1">
    <source>
        <dbReference type="SAM" id="SignalP"/>
    </source>
</evidence>
<name>A0A507ZZH0_9FLAO</name>
<organism evidence="2 3">
    <name type="scientific">Haloflavibacter putidus</name>
    <dbReference type="NCBI Taxonomy" id="2576776"/>
    <lineage>
        <taxon>Bacteria</taxon>
        <taxon>Pseudomonadati</taxon>
        <taxon>Bacteroidota</taxon>
        <taxon>Flavobacteriia</taxon>
        <taxon>Flavobacteriales</taxon>
        <taxon>Flavobacteriaceae</taxon>
        <taxon>Haloflavibacter</taxon>
    </lineage>
</organism>
<evidence type="ECO:0008006" key="4">
    <source>
        <dbReference type="Google" id="ProtNLM"/>
    </source>
</evidence>
<dbReference type="PROSITE" id="PS51257">
    <property type="entry name" value="PROKAR_LIPOPROTEIN"/>
    <property type="match status" value="1"/>
</dbReference>
<evidence type="ECO:0000313" key="3">
    <source>
        <dbReference type="Proteomes" id="UP000317169"/>
    </source>
</evidence>
<accession>A0A507ZZH0</accession>
<keyword evidence="3" id="KW-1185">Reference proteome</keyword>
<dbReference type="EMBL" id="VIAR01000002">
    <property type="protein sequence ID" value="TQD40075.1"/>
    <property type="molecule type" value="Genomic_DNA"/>
</dbReference>
<proteinExistence type="predicted"/>
<gene>
    <name evidence="2" type="ORF">FKR84_02445</name>
</gene>
<feature type="signal peptide" evidence="1">
    <location>
        <begin position="1"/>
        <end position="21"/>
    </location>
</feature>
<dbReference type="AlphaFoldDB" id="A0A507ZZH0"/>
<sequence>MKKSFLVAVLLGTFACNTTHNATSETQTDSFKNIKSLTLKSDCPREANCTIELMKNKKIAYSKDGIGMLSPNLKDSDSTHVIKYEFNKNQDEKMMDGQYREEVLFEIPVNKKELQLNNKALSTVNFTYGRFCFCKGSAGYFKVHEGSLNLKNGKLTINFENNQVPQIIKSIVADYEF</sequence>
<dbReference type="Proteomes" id="UP000317169">
    <property type="component" value="Unassembled WGS sequence"/>
</dbReference>
<feature type="chain" id="PRO_5021206769" description="Lipoprotein" evidence="1">
    <location>
        <begin position="22"/>
        <end position="177"/>
    </location>
</feature>
<evidence type="ECO:0000313" key="2">
    <source>
        <dbReference type="EMBL" id="TQD40075.1"/>
    </source>
</evidence>
<reference evidence="2 3" key="1">
    <citation type="submission" date="2019-06" db="EMBL/GenBank/DDBJ databases">
        <title>Flavibacter putida gen. nov., sp. nov., a novel marine bacterium of the family Flavobacteriaceae isolated from coastal seawater.</title>
        <authorList>
            <person name="Feng X."/>
        </authorList>
    </citation>
    <scope>NUCLEOTIDE SEQUENCE [LARGE SCALE GENOMIC DNA]</scope>
    <source>
        <strain evidence="2 3">PLHSN227</strain>
    </source>
</reference>
<dbReference type="RefSeq" id="WP_141420605.1">
    <property type="nucleotide sequence ID" value="NZ_VIAR01000002.1"/>
</dbReference>
<dbReference type="OrthoDB" id="1447646at2"/>
<comment type="caution">
    <text evidence="2">The sequence shown here is derived from an EMBL/GenBank/DDBJ whole genome shotgun (WGS) entry which is preliminary data.</text>
</comment>
<keyword evidence="1" id="KW-0732">Signal</keyword>
<protein>
    <recommendedName>
        <fullName evidence="4">Lipoprotein</fullName>
    </recommendedName>
</protein>